<dbReference type="AlphaFoldDB" id="X1NGQ0"/>
<protein>
    <submittedName>
        <fullName evidence="1">Uncharacterized protein</fullName>
    </submittedName>
</protein>
<organism evidence="1">
    <name type="scientific">marine sediment metagenome</name>
    <dbReference type="NCBI Taxonomy" id="412755"/>
    <lineage>
        <taxon>unclassified sequences</taxon>
        <taxon>metagenomes</taxon>
        <taxon>ecological metagenomes</taxon>
    </lineage>
</organism>
<evidence type="ECO:0000313" key="1">
    <source>
        <dbReference type="EMBL" id="GAI42783.1"/>
    </source>
</evidence>
<reference evidence="1" key="1">
    <citation type="journal article" date="2014" name="Front. Microbiol.">
        <title>High frequency of phylogenetically diverse reductive dehalogenase-homologous genes in deep subseafloor sedimentary metagenomes.</title>
        <authorList>
            <person name="Kawai M."/>
            <person name="Futagami T."/>
            <person name="Toyoda A."/>
            <person name="Takaki Y."/>
            <person name="Nishi S."/>
            <person name="Hori S."/>
            <person name="Arai W."/>
            <person name="Tsubouchi T."/>
            <person name="Morono Y."/>
            <person name="Uchiyama I."/>
            <person name="Ito T."/>
            <person name="Fujiyama A."/>
            <person name="Inagaki F."/>
            <person name="Takami H."/>
        </authorList>
    </citation>
    <scope>NUCLEOTIDE SEQUENCE</scope>
    <source>
        <strain evidence="1">Expedition CK06-06</strain>
    </source>
</reference>
<name>X1NGQ0_9ZZZZ</name>
<comment type="caution">
    <text evidence="1">The sequence shown here is derived from an EMBL/GenBank/DDBJ whole genome shotgun (WGS) entry which is preliminary data.</text>
</comment>
<sequence>MDDNVRGDVVPWVDVLVVNGKDKPLAVLFEHACHPVIVHFASTLTGRDYAGFAVQKINESLGDDVMALFAQGCGANINGYPLRSSYEQAERAGRGLGNSALVAVYNARPIKADKLSVKSTRLMLPCQDPPTVEVCDEMIDKLKEDARQDNRQVDEHRLKIINRLKDMAKRGEKRELRFDINRVSLGKEWCLITMPHEMFCQYQLWTDKNAPFDTTMVFGYTNGSESYVATEAALSLGDRGGL</sequence>
<gene>
    <name evidence="1" type="ORF">S06H3_52243</name>
</gene>
<proteinExistence type="predicted"/>
<feature type="non-terminal residue" evidence="1">
    <location>
        <position position="242"/>
    </location>
</feature>
<dbReference type="EMBL" id="BARV01033212">
    <property type="protein sequence ID" value="GAI42783.1"/>
    <property type="molecule type" value="Genomic_DNA"/>
</dbReference>
<accession>X1NGQ0</accession>